<feature type="transmembrane region" description="Helical" evidence="7">
    <location>
        <begin position="126"/>
        <end position="147"/>
    </location>
</feature>
<feature type="transmembrane region" description="Helical" evidence="7">
    <location>
        <begin position="230"/>
        <end position="254"/>
    </location>
</feature>
<keyword evidence="3 7" id="KW-1133">Transmembrane helix</keyword>
<feature type="region of interest" description="Disordered" evidence="6">
    <location>
        <begin position="1"/>
        <end position="24"/>
    </location>
</feature>
<dbReference type="PANTHER" id="PTHR33048">
    <property type="entry name" value="PTH11-LIKE INTEGRAL MEMBRANE PROTEIN (AFU_ORTHOLOGUE AFUA_5G11245)"/>
    <property type="match status" value="1"/>
</dbReference>
<dbReference type="Proteomes" id="UP000838763">
    <property type="component" value="Unassembled WGS sequence"/>
</dbReference>
<comment type="similarity">
    <text evidence="5">Belongs to the SAT4 family.</text>
</comment>
<feature type="transmembrane region" description="Helical" evidence="7">
    <location>
        <begin position="48"/>
        <end position="69"/>
    </location>
</feature>
<dbReference type="EMBL" id="CALLCH030000020">
    <property type="protein sequence ID" value="CAI4219748.1"/>
    <property type="molecule type" value="Genomic_DNA"/>
</dbReference>
<keyword evidence="2 7" id="KW-0812">Transmembrane</keyword>
<reference evidence="9" key="1">
    <citation type="submission" date="2022-11" db="EMBL/GenBank/DDBJ databases">
        <authorList>
            <person name="Scott C."/>
            <person name="Bruce N."/>
        </authorList>
    </citation>
    <scope>NUCLEOTIDE SEQUENCE</scope>
</reference>
<feature type="transmembrane region" description="Helical" evidence="7">
    <location>
        <begin position="81"/>
        <end position="106"/>
    </location>
</feature>
<dbReference type="Pfam" id="PF20684">
    <property type="entry name" value="Fung_rhodopsin"/>
    <property type="match status" value="1"/>
</dbReference>
<evidence type="ECO:0000313" key="10">
    <source>
        <dbReference type="Proteomes" id="UP000838763"/>
    </source>
</evidence>
<evidence type="ECO:0000256" key="7">
    <source>
        <dbReference type="SAM" id="Phobius"/>
    </source>
</evidence>
<keyword evidence="10" id="KW-1185">Reference proteome</keyword>
<feature type="region of interest" description="Disordered" evidence="6">
    <location>
        <begin position="272"/>
        <end position="293"/>
    </location>
</feature>
<evidence type="ECO:0000256" key="1">
    <source>
        <dbReference type="ARBA" id="ARBA00004141"/>
    </source>
</evidence>
<evidence type="ECO:0000256" key="2">
    <source>
        <dbReference type="ARBA" id="ARBA00022692"/>
    </source>
</evidence>
<feature type="transmembrane region" description="Helical" evidence="7">
    <location>
        <begin position="159"/>
        <end position="181"/>
    </location>
</feature>
<gene>
    <name evidence="9" type="ORF">PPNO1_LOCUS9295</name>
</gene>
<evidence type="ECO:0000256" key="4">
    <source>
        <dbReference type="ARBA" id="ARBA00023136"/>
    </source>
</evidence>
<organism evidence="9 10">
    <name type="scientific">Parascedosporium putredinis</name>
    <dbReference type="NCBI Taxonomy" id="1442378"/>
    <lineage>
        <taxon>Eukaryota</taxon>
        <taxon>Fungi</taxon>
        <taxon>Dikarya</taxon>
        <taxon>Ascomycota</taxon>
        <taxon>Pezizomycotina</taxon>
        <taxon>Sordariomycetes</taxon>
        <taxon>Hypocreomycetidae</taxon>
        <taxon>Microascales</taxon>
        <taxon>Microascaceae</taxon>
        <taxon>Parascedosporium</taxon>
    </lineage>
</organism>
<evidence type="ECO:0000256" key="5">
    <source>
        <dbReference type="ARBA" id="ARBA00038359"/>
    </source>
</evidence>
<evidence type="ECO:0000256" key="6">
    <source>
        <dbReference type="SAM" id="MobiDB-lite"/>
    </source>
</evidence>
<protein>
    <recommendedName>
        <fullName evidence="8">Rhodopsin domain-containing protein</fullName>
    </recommendedName>
</protein>
<dbReference type="AlphaFoldDB" id="A0A9P1MGD5"/>
<accession>A0A9P1MGD5</accession>
<evidence type="ECO:0000259" key="8">
    <source>
        <dbReference type="Pfam" id="PF20684"/>
    </source>
</evidence>
<evidence type="ECO:0000313" key="9">
    <source>
        <dbReference type="EMBL" id="CAI4219748.1"/>
    </source>
</evidence>
<comment type="caution">
    <text evidence="9">The sequence shown here is derived from an EMBL/GenBank/DDBJ whole genome shotgun (WGS) entry which is preliminary data.</text>
</comment>
<keyword evidence="4 7" id="KW-0472">Membrane</keyword>
<feature type="compositionally biased region" description="Basic and acidic residues" evidence="6">
    <location>
        <begin position="1"/>
        <end position="10"/>
    </location>
</feature>
<sequence>MPDESREPLPRQDNSTTEVPGAEIPTTPALFTPEEIAAAPHPNFAPRLISSMWTLIGLSAAFLALRLYCKFSRHRGTWWDDYLLIGAWLCITAESSCLTYATTLGYGKYWYDWSPIYEEVVTMVKLINAGGSLSLTAAIWSKTSFALTLLRLTEGRMKWVIWFIIISMNIAMGLSALFVWVQCTPLPRIWDPTVPGKCWDPHVLPNYNIFSAYHQDPRHGLPDPGPGVDLFIWGNAESCVTIIAACIPILRVLVRDVKSSAGRYYVSHRTGNMPGTSAVQSKARDHNTRELTRESNGKIMQTKEIAIEYQSADNWTEEHELDDMQRRPRS</sequence>
<dbReference type="InterPro" id="IPR049326">
    <property type="entry name" value="Rhodopsin_dom_fungi"/>
</dbReference>
<dbReference type="OrthoDB" id="5417887at2759"/>
<evidence type="ECO:0000256" key="3">
    <source>
        <dbReference type="ARBA" id="ARBA00022989"/>
    </source>
</evidence>
<dbReference type="GO" id="GO:0016020">
    <property type="term" value="C:membrane"/>
    <property type="evidence" value="ECO:0007669"/>
    <property type="project" value="UniProtKB-SubCell"/>
</dbReference>
<dbReference type="PANTHER" id="PTHR33048:SF42">
    <property type="entry name" value="INTEGRAL MEMBRANE PROTEIN"/>
    <property type="match status" value="1"/>
</dbReference>
<name>A0A9P1MGD5_9PEZI</name>
<feature type="compositionally biased region" description="Basic and acidic residues" evidence="6">
    <location>
        <begin position="282"/>
        <end position="293"/>
    </location>
</feature>
<dbReference type="InterPro" id="IPR052337">
    <property type="entry name" value="SAT4-like"/>
</dbReference>
<proteinExistence type="inferred from homology"/>
<comment type="subcellular location">
    <subcellularLocation>
        <location evidence="1">Membrane</location>
        <topology evidence="1">Multi-pass membrane protein</topology>
    </subcellularLocation>
</comment>
<feature type="domain" description="Rhodopsin" evidence="8">
    <location>
        <begin position="65"/>
        <end position="203"/>
    </location>
</feature>